<evidence type="ECO:0000256" key="1">
    <source>
        <dbReference type="ARBA" id="ARBA00022729"/>
    </source>
</evidence>
<dbReference type="SUPFAM" id="SSF53850">
    <property type="entry name" value="Periplasmic binding protein-like II"/>
    <property type="match status" value="1"/>
</dbReference>
<evidence type="ECO:0000256" key="2">
    <source>
        <dbReference type="SAM" id="SignalP"/>
    </source>
</evidence>
<dbReference type="RefSeq" id="WP_167150829.1">
    <property type="nucleotide sequence ID" value="NZ_JAAMOX010000002.1"/>
</dbReference>
<keyword evidence="5" id="KW-1185">Reference proteome</keyword>
<dbReference type="Proteomes" id="UP000541033">
    <property type="component" value="Unassembled WGS sequence"/>
</dbReference>
<evidence type="ECO:0000259" key="3">
    <source>
        <dbReference type="SMART" id="SM00062"/>
    </source>
</evidence>
<proteinExistence type="predicted"/>
<feature type="chain" id="PRO_5031245654" evidence="2">
    <location>
        <begin position="27"/>
        <end position="324"/>
    </location>
</feature>
<comment type="caution">
    <text evidence="4">The sequence shown here is derived from an EMBL/GenBank/DDBJ whole genome shotgun (WGS) entry which is preliminary data.</text>
</comment>
<sequence>MNIRTSMATAALLSATALLLSGCSDAATISEPSTSSTPGASAAPDLGTANAELIASIKAEPGLKEMLPQDIIDRGHIINLSQIPNAPMEYTVEGTDTLIGADIDMINALSAVIGIDIKINTVQDFAALMPGLTTGRTDMVLSSMIDKAERQESASFVDMFDTFASLLLPADSAGDFTELSDFCGESVIAETGTLYPGMVETLSQEECVAKSLAPINLVEVAGVQAQLLQIQQGRGVAAMMAIEVMGFERSKDPGAWEVFPAQFGVGTYGVAFAKDNTALGDTIQRAFEVLHERGVYQELLATWNLEEGARDDFPINGATMAATS</sequence>
<dbReference type="Gene3D" id="3.40.190.10">
    <property type="entry name" value="Periplasmic binding protein-like II"/>
    <property type="match status" value="2"/>
</dbReference>
<reference evidence="4 5" key="1">
    <citation type="submission" date="2020-02" db="EMBL/GenBank/DDBJ databases">
        <title>Sequencing the genomes of 1000 actinobacteria strains.</title>
        <authorList>
            <person name="Klenk H.-P."/>
        </authorList>
    </citation>
    <scope>NUCLEOTIDE SEQUENCE [LARGE SCALE GENOMIC DNA]</scope>
    <source>
        <strain evidence="4 5">DSM 27960</strain>
    </source>
</reference>
<organism evidence="4 5">
    <name type="scientific">Lysinibacter cavernae</name>
    <dbReference type="NCBI Taxonomy" id="1640652"/>
    <lineage>
        <taxon>Bacteria</taxon>
        <taxon>Bacillati</taxon>
        <taxon>Actinomycetota</taxon>
        <taxon>Actinomycetes</taxon>
        <taxon>Micrococcales</taxon>
        <taxon>Microbacteriaceae</taxon>
        <taxon>Lysinibacter</taxon>
    </lineage>
</organism>
<dbReference type="PROSITE" id="PS51257">
    <property type="entry name" value="PROKAR_LIPOPROTEIN"/>
    <property type="match status" value="1"/>
</dbReference>
<feature type="signal peptide" evidence="2">
    <location>
        <begin position="1"/>
        <end position="26"/>
    </location>
</feature>
<keyword evidence="1 2" id="KW-0732">Signal</keyword>
<dbReference type="Pfam" id="PF00497">
    <property type="entry name" value="SBP_bac_3"/>
    <property type="match status" value="1"/>
</dbReference>
<dbReference type="InterPro" id="IPR001638">
    <property type="entry name" value="Solute-binding_3/MltF_N"/>
</dbReference>
<dbReference type="SMART" id="SM00062">
    <property type="entry name" value="PBPb"/>
    <property type="match status" value="1"/>
</dbReference>
<dbReference type="PANTHER" id="PTHR35936:SF17">
    <property type="entry name" value="ARGININE-BINDING EXTRACELLULAR PROTEIN ARTP"/>
    <property type="match status" value="1"/>
</dbReference>
<evidence type="ECO:0000313" key="4">
    <source>
        <dbReference type="EMBL" id="NIH54454.1"/>
    </source>
</evidence>
<dbReference type="EMBL" id="JAAMOX010000002">
    <property type="protein sequence ID" value="NIH54454.1"/>
    <property type="molecule type" value="Genomic_DNA"/>
</dbReference>
<accession>A0A7X5R2L4</accession>
<evidence type="ECO:0000313" key="5">
    <source>
        <dbReference type="Proteomes" id="UP000541033"/>
    </source>
</evidence>
<protein>
    <submittedName>
        <fullName evidence="4">Polar amino acid transport system substrate-binding protein</fullName>
    </submittedName>
</protein>
<feature type="domain" description="Solute-binding protein family 3/N-terminal" evidence="3">
    <location>
        <begin position="76"/>
        <end position="307"/>
    </location>
</feature>
<dbReference type="AlphaFoldDB" id="A0A7X5R2L4"/>
<dbReference type="PANTHER" id="PTHR35936">
    <property type="entry name" value="MEMBRANE-BOUND LYTIC MUREIN TRANSGLYCOSYLASE F"/>
    <property type="match status" value="1"/>
</dbReference>
<name>A0A7X5R2L4_9MICO</name>
<gene>
    <name evidence="4" type="ORF">FHX76_002350</name>
</gene>